<evidence type="ECO:0000259" key="13">
    <source>
        <dbReference type="PROSITE" id="PS50262"/>
    </source>
</evidence>
<evidence type="ECO:0000256" key="6">
    <source>
        <dbReference type="ARBA" id="ARBA00023040"/>
    </source>
</evidence>
<dbReference type="GO" id="GO:0007189">
    <property type="term" value="P:adenylate cyclase-activating G protein-coupled receptor signaling pathway"/>
    <property type="evidence" value="ECO:0007669"/>
    <property type="project" value="TreeGrafter"/>
</dbReference>
<sequence length="377" mass="42612">MTPRQSLREEGGSGSFLQSLVTTATSLLLEAANQPDETAGNGTNNNNNILVAAGGLRRRMPLPFQVLITILYIMGILGNMAALYIITRSETQRYRKQHVTHSVIRRSILILWLVTLLLVCLPFLGFGLWYDEDLTPSCVRYRYGTDLVDRVYAYVIFTYGMVMCLVIVYCNLSVIRVLCSMRNRLMPRRHSHASRRSNVSTSKDSAVNLATPEELSFARLMAIFSITFVACWVPQLMTIIAGQVIGNDPQYKTFYRIPDVFILLNFCLDPFMYVLFRRNRRYGSKHLRKLFSYLCPHLLRPSPSQGILTDSLRSSSHTSQNSNGHFMGGITVSSSLTTNENYVSNELLLLSACQSKPSATPNGRINPDPDRKNQDRF</sequence>
<evidence type="ECO:0000256" key="2">
    <source>
        <dbReference type="ARBA" id="ARBA00010663"/>
    </source>
</evidence>
<dbReference type="SUPFAM" id="SSF81321">
    <property type="entry name" value="Family A G protein-coupled receptor-like"/>
    <property type="match status" value="1"/>
</dbReference>
<feature type="transmembrane region" description="Helical" evidence="12">
    <location>
        <begin position="220"/>
        <end position="245"/>
    </location>
</feature>
<dbReference type="GO" id="GO:0007204">
    <property type="term" value="P:positive regulation of cytosolic calcium ion concentration"/>
    <property type="evidence" value="ECO:0007669"/>
    <property type="project" value="TreeGrafter"/>
</dbReference>
<evidence type="ECO:0000256" key="4">
    <source>
        <dbReference type="ARBA" id="ARBA00022692"/>
    </source>
</evidence>
<organism evidence="14 15">
    <name type="scientific">Chionoecetes opilio</name>
    <name type="common">Atlantic snow crab</name>
    <name type="synonym">Cancer opilio</name>
    <dbReference type="NCBI Taxonomy" id="41210"/>
    <lineage>
        <taxon>Eukaryota</taxon>
        <taxon>Metazoa</taxon>
        <taxon>Ecdysozoa</taxon>
        <taxon>Arthropoda</taxon>
        <taxon>Crustacea</taxon>
        <taxon>Multicrustacea</taxon>
        <taxon>Malacostraca</taxon>
        <taxon>Eumalacostraca</taxon>
        <taxon>Eucarida</taxon>
        <taxon>Decapoda</taxon>
        <taxon>Pleocyemata</taxon>
        <taxon>Brachyura</taxon>
        <taxon>Eubrachyura</taxon>
        <taxon>Majoidea</taxon>
        <taxon>Majidae</taxon>
        <taxon>Chionoecetes</taxon>
    </lineage>
</organism>
<dbReference type="InterPro" id="IPR017452">
    <property type="entry name" value="GPCR_Rhodpsn_7TM"/>
</dbReference>
<feature type="transmembrane region" description="Helical" evidence="12">
    <location>
        <begin position="151"/>
        <end position="179"/>
    </location>
</feature>
<evidence type="ECO:0000313" key="14">
    <source>
        <dbReference type="EMBL" id="KAG0711392.1"/>
    </source>
</evidence>
<evidence type="ECO:0000256" key="5">
    <source>
        <dbReference type="ARBA" id="ARBA00022989"/>
    </source>
</evidence>
<dbReference type="Pfam" id="PF00001">
    <property type="entry name" value="7tm_1"/>
    <property type="match status" value="1"/>
</dbReference>
<keyword evidence="15" id="KW-1185">Reference proteome</keyword>
<name>A0A8J5CKR2_CHIOP</name>
<dbReference type="PANTHER" id="PTHR11866:SF16">
    <property type="entry name" value="PROSTAGLANDIN E2 RECEPTOR EP4 SUBTYPE-LIKE PROTEIN"/>
    <property type="match status" value="1"/>
</dbReference>
<dbReference type="PANTHER" id="PTHR11866">
    <property type="entry name" value="G-PROTEIN COUPLED RECEPTOR FAMILY 1 MEMBER"/>
    <property type="match status" value="1"/>
</dbReference>
<dbReference type="GO" id="GO:0004930">
    <property type="term" value="F:G protein-coupled receptor activity"/>
    <property type="evidence" value="ECO:0007669"/>
    <property type="project" value="UniProtKB-KW"/>
</dbReference>
<accession>A0A8J5CKR2</accession>
<keyword evidence="8 14" id="KW-0675">Receptor</keyword>
<evidence type="ECO:0000256" key="7">
    <source>
        <dbReference type="ARBA" id="ARBA00023136"/>
    </source>
</evidence>
<keyword evidence="7 12" id="KW-0472">Membrane</keyword>
<evidence type="ECO:0000256" key="11">
    <source>
        <dbReference type="SAM" id="MobiDB-lite"/>
    </source>
</evidence>
<feature type="region of interest" description="Disordered" evidence="11">
    <location>
        <begin position="355"/>
        <end position="377"/>
    </location>
</feature>
<feature type="transmembrane region" description="Helical" evidence="12">
    <location>
        <begin position="108"/>
        <end position="131"/>
    </location>
</feature>
<gene>
    <name evidence="14" type="primary">cnr1b</name>
    <name evidence="14" type="ORF">GWK47_002315</name>
</gene>
<proteinExistence type="inferred from homology"/>
<evidence type="ECO:0000256" key="12">
    <source>
        <dbReference type="SAM" id="Phobius"/>
    </source>
</evidence>
<dbReference type="Gene3D" id="1.20.1070.10">
    <property type="entry name" value="Rhodopsin 7-helix transmembrane proteins"/>
    <property type="match status" value="1"/>
</dbReference>
<evidence type="ECO:0000256" key="10">
    <source>
        <dbReference type="ARBA" id="ARBA00023224"/>
    </source>
</evidence>
<evidence type="ECO:0000256" key="8">
    <source>
        <dbReference type="ARBA" id="ARBA00023170"/>
    </source>
</evidence>
<evidence type="ECO:0000256" key="9">
    <source>
        <dbReference type="ARBA" id="ARBA00023180"/>
    </source>
</evidence>
<comment type="subcellular location">
    <subcellularLocation>
        <location evidence="1">Cell membrane</location>
        <topology evidence="1">Multi-pass membrane protein</topology>
    </subcellularLocation>
</comment>
<feature type="domain" description="G-protein coupled receptors family 1 profile" evidence="13">
    <location>
        <begin position="84"/>
        <end position="273"/>
    </location>
</feature>
<dbReference type="InterPro" id="IPR008365">
    <property type="entry name" value="Prostanoid_rcpt"/>
</dbReference>
<dbReference type="AlphaFoldDB" id="A0A8J5CKR2"/>
<dbReference type="PROSITE" id="PS50262">
    <property type="entry name" value="G_PROTEIN_RECEP_F1_2"/>
    <property type="match status" value="1"/>
</dbReference>
<dbReference type="InterPro" id="IPR000276">
    <property type="entry name" value="GPCR_Rhodpsn"/>
</dbReference>
<feature type="compositionally biased region" description="Basic and acidic residues" evidence="11">
    <location>
        <begin position="367"/>
        <end position="377"/>
    </location>
</feature>
<keyword evidence="6" id="KW-0297">G-protein coupled receptor</keyword>
<reference evidence="14" key="1">
    <citation type="submission" date="2020-07" db="EMBL/GenBank/DDBJ databases">
        <title>The High-quality genome of the commercially important snow crab, Chionoecetes opilio.</title>
        <authorList>
            <person name="Jeong J.-H."/>
            <person name="Ryu S."/>
        </authorList>
    </citation>
    <scope>NUCLEOTIDE SEQUENCE</scope>
    <source>
        <strain evidence="14">MADBK_172401_WGS</strain>
        <tissue evidence="14">Digestive gland</tissue>
    </source>
</reference>
<feature type="transmembrane region" description="Helical" evidence="12">
    <location>
        <begin position="64"/>
        <end position="87"/>
    </location>
</feature>
<keyword evidence="9" id="KW-0325">Glycoprotein</keyword>
<comment type="caution">
    <text evidence="14">The sequence shown here is derived from an EMBL/GenBank/DDBJ whole genome shotgun (WGS) entry which is preliminary data.</text>
</comment>
<dbReference type="PRINTS" id="PR00237">
    <property type="entry name" value="GPCRRHODOPSN"/>
</dbReference>
<evidence type="ECO:0000256" key="3">
    <source>
        <dbReference type="ARBA" id="ARBA00022475"/>
    </source>
</evidence>
<keyword evidence="4 12" id="KW-0812">Transmembrane</keyword>
<dbReference type="EMBL" id="JACEEZ010023361">
    <property type="protein sequence ID" value="KAG0711392.1"/>
    <property type="molecule type" value="Genomic_DNA"/>
</dbReference>
<dbReference type="Proteomes" id="UP000770661">
    <property type="component" value="Unassembled WGS sequence"/>
</dbReference>
<keyword evidence="3" id="KW-1003">Cell membrane</keyword>
<keyword evidence="5 12" id="KW-1133">Transmembrane helix</keyword>
<dbReference type="OrthoDB" id="5959154at2759"/>
<protein>
    <submittedName>
        <fullName evidence="14">Cannabinoid receptor type 1B</fullName>
    </submittedName>
</protein>
<keyword evidence="10" id="KW-0807">Transducer</keyword>
<feature type="transmembrane region" description="Helical" evidence="12">
    <location>
        <begin position="257"/>
        <end position="276"/>
    </location>
</feature>
<dbReference type="GO" id="GO:0005886">
    <property type="term" value="C:plasma membrane"/>
    <property type="evidence" value="ECO:0007669"/>
    <property type="project" value="UniProtKB-SubCell"/>
</dbReference>
<evidence type="ECO:0000313" key="15">
    <source>
        <dbReference type="Proteomes" id="UP000770661"/>
    </source>
</evidence>
<evidence type="ECO:0000256" key="1">
    <source>
        <dbReference type="ARBA" id="ARBA00004651"/>
    </source>
</evidence>
<comment type="similarity">
    <text evidence="2">Belongs to the G-protein coupled receptor 1 family.</text>
</comment>